<accession>A0A1B4XWY7</accession>
<dbReference type="EMBL" id="LC168164">
    <property type="protein sequence ID" value="BAV39323.1"/>
    <property type="molecule type" value="Genomic_DNA"/>
</dbReference>
<name>A0A1B4XWY7_9CAUD</name>
<protein>
    <submittedName>
        <fullName evidence="1">Uncharacterized protein</fullName>
    </submittedName>
</protein>
<keyword evidence="2" id="KW-1185">Reference proteome</keyword>
<gene>
    <name evidence="1" type="ORF">BPT24_199</name>
</gene>
<dbReference type="Proteomes" id="UP000224877">
    <property type="component" value="Segment"/>
</dbReference>
<reference evidence="1 2" key="1">
    <citation type="submission" date="2016-07" db="EMBL/GenBank/DDBJ databases">
        <title>Characterization of three bacteriophages infecting bacteria isolated from shrimp culture pond water.</title>
        <authorList>
            <person name="Khoa H.V."/>
        </authorList>
    </citation>
    <scope>NUCLEOTIDE SEQUENCE [LARGE SCALE GENOMIC DNA]</scope>
</reference>
<sequence>MNNLKFKTPDKNNKTYTEALKTVFSELVDIDTKYVDIKPKKTLKIAYYMVISDIMVISLVNGCELLLSYGDDIVCIDDKTYYGCTGGDFELINLNPDFVKINSDFENGVIFKNK</sequence>
<organism evidence="1 2">
    <name type="scientific">Tenacibaculum phage pT24</name>
    <dbReference type="NCBI Taxonomy" id="1880590"/>
    <lineage>
        <taxon>Viruses</taxon>
        <taxon>Duplodnaviria</taxon>
        <taxon>Heunggongvirae</taxon>
        <taxon>Uroviricota</taxon>
        <taxon>Caudoviricetes</taxon>
        <taxon>Kungbxnavirus</taxon>
        <taxon>Kungbxnavirus pT24</taxon>
    </lineage>
</organism>
<proteinExistence type="predicted"/>
<evidence type="ECO:0000313" key="2">
    <source>
        <dbReference type="Proteomes" id="UP000224877"/>
    </source>
</evidence>
<evidence type="ECO:0000313" key="1">
    <source>
        <dbReference type="EMBL" id="BAV39323.1"/>
    </source>
</evidence>